<evidence type="ECO:0000256" key="2">
    <source>
        <dbReference type="ARBA" id="ARBA00022857"/>
    </source>
</evidence>
<dbReference type="PRINTS" id="PR00081">
    <property type="entry name" value="GDHRDH"/>
</dbReference>
<dbReference type="Proteomes" id="UP000799779">
    <property type="component" value="Unassembled WGS sequence"/>
</dbReference>
<sequence>MSSSVPQPLAGKVALITGATKGIGRATALELASLGANVVITYSSDDAAAHSLVQEIGSEKALAVKSNAGSLSDINTLISTTISKFSKIDILIPNAGIMPMRSIENTTEEDWDSCYNINVKGPYFLVQKAVPHMAPGSSIILLSTSLCASSTVTPPYLLYVSTKGSIEQMLRVLAKDLGRKGIRVNGIAPGPTGTELFFKGKSEELVKMIANGNPFGRLGTPEEIAGAMAFLAGSGSGWVNGQVVRVNGGMTVG</sequence>
<comment type="similarity">
    <text evidence="1">Belongs to the short-chain dehydrogenases/reductases (SDR) family.</text>
</comment>
<reference evidence="4" key="1">
    <citation type="journal article" date="2020" name="Stud. Mycol.">
        <title>101 Dothideomycetes genomes: a test case for predicting lifestyles and emergence of pathogens.</title>
        <authorList>
            <person name="Haridas S."/>
            <person name="Albert R."/>
            <person name="Binder M."/>
            <person name="Bloem J."/>
            <person name="Labutti K."/>
            <person name="Salamov A."/>
            <person name="Andreopoulos B."/>
            <person name="Baker S."/>
            <person name="Barry K."/>
            <person name="Bills G."/>
            <person name="Bluhm B."/>
            <person name="Cannon C."/>
            <person name="Castanera R."/>
            <person name="Culley D."/>
            <person name="Daum C."/>
            <person name="Ezra D."/>
            <person name="Gonzalez J."/>
            <person name="Henrissat B."/>
            <person name="Kuo A."/>
            <person name="Liang C."/>
            <person name="Lipzen A."/>
            <person name="Lutzoni F."/>
            <person name="Magnuson J."/>
            <person name="Mondo S."/>
            <person name="Nolan M."/>
            <person name="Ohm R."/>
            <person name="Pangilinan J."/>
            <person name="Park H.-J."/>
            <person name="Ramirez L."/>
            <person name="Alfaro M."/>
            <person name="Sun H."/>
            <person name="Tritt A."/>
            <person name="Yoshinaga Y."/>
            <person name="Zwiers L.-H."/>
            <person name="Turgeon B."/>
            <person name="Goodwin S."/>
            <person name="Spatafora J."/>
            <person name="Crous P."/>
            <person name="Grigoriev I."/>
        </authorList>
    </citation>
    <scope>NUCLEOTIDE SEQUENCE</scope>
    <source>
        <strain evidence="4">CBS 123094</strain>
    </source>
</reference>
<evidence type="ECO:0000313" key="5">
    <source>
        <dbReference type="Proteomes" id="UP000799779"/>
    </source>
</evidence>
<dbReference type="AlphaFoldDB" id="A0A6A5WSJ4"/>
<proteinExistence type="inferred from homology"/>
<dbReference type="FunFam" id="3.40.50.720:FF:000084">
    <property type="entry name" value="Short-chain dehydrogenase reductase"/>
    <property type="match status" value="1"/>
</dbReference>
<dbReference type="PANTHER" id="PTHR48107:SF7">
    <property type="entry name" value="RE15974P"/>
    <property type="match status" value="1"/>
</dbReference>
<gene>
    <name evidence="4" type="ORF">P154DRAFT_150494</name>
</gene>
<dbReference type="OrthoDB" id="47007at2759"/>
<keyword evidence="3" id="KW-0560">Oxidoreductase</keyword>
<keyword evidence="2" id="KW-0521">NADP</keyword>
<dbReference type="PANTHER" id="PTHR48107">
    <property type="entry name" value="NADPH-DEPENDENT ALDEHYDE REDUCTASE-LIKE PROTEIN, CHLOROPLASTIC-RELATED"/>
    <property type="match status" value="1"/>
</dbReference>
<dbReference type="GO" id="GO:0016614">
    <property type="term" value="F:oxidoreductase activity, acting on CH-OH group of donors"/>
    <property type="evidence" value="ECO:0007669"/>
    <property type="project" value="UniProtKB-ARBA"/>
</dbReference>
<organism evidence="4 5">
    <name type="scientific">Amniculicola lignicola CBS 123094</name>
    <dbReference type="NCBI Taxonomy" id="1392246"/>
    <lineage>
        <taxon>Eukaryota</taxon>
        <taxon>Fungi</taxon>
        <taxon>Dikarya</taxon>
        <taxon>Ascomycota</taxon>
        <taxon>Pezizomycotina</taxon>
        <taxon>Dothideomycetes</taxon>
        <taxon>Pleosporomycetidae</taxon>
        <taxon>Pleosporales</taxon>
        <taxon>Amniculicolaceae</taxon>
        <taxon>Amniculicola</taxon>
    </lineage>
</organism>
<keyword evidence="5" id="KW-1185">Reference proteome</keyword>
<dbReference type="PROSITE" id="PS00061">
    <property type="entry name" value="ADH_SHORT"/>
    <property type="match status" value="1"/>
</dbReference>
<dbReference type="Gene3D" id="3.40.50.720">
    <property type="entry name" value="NAD(P)-binding Rossmann-like Domain"/>
    <property type="match status" value="1"/>
</dbReference>
<dbReference type="SUPFAM" id="SSF51735">
    <property type="entry name" value="NAD(P)-binding Rossmann-fold domains"/>
    <property type="match status" value="1"/>
</dbReference>
<protein>
    <submittedName>
        <fullName evidence="4">NAD(P)-binding protein</fullName>
    </submittedName>
</protein>
<dbReference type="Pfam" id="PF13561">
    <property type="entry name" value="adh_short_C2"/>
    <property type="match status" value="1"/>
</dbReference>
<accession>A0A6A5WSJ4</accession>
<evidence type="ECO:0000256" key="3">
    <source>
        <dbReference type="ARBA" id="ARBA00023002"/>
    </source>
</evidence>
<dbReference type="InterPro" id="IPR036291">
    <property type="entry name" value="NAD(P)-bd_dom_sf"/>
</dbReference>
<dbReference type="InterPro" id="IPR020904">
    <property type="entry name" value="Sc_DH/Rdtase_CS"/>
</dbReference>
<dbReference type="EMBL" id="ML977579">
    <property type="protein sequence ID" value="KAF2002045.1"/>
    <property type="molecule type" value="Genomic_DNA"/>
</dbReference>
<evidence type="ECO:0000313" key="4">
    <source>
        <dbReference type="EMBL" id="KAF2002045.1"/>
    </source>
</evidence>
<name>A0A6A5WSJ4_9PLEO</name>
<evidence type="ECO:0000256" key="1">
    <source>
        <dbReference type="ARBA" id="ARBA00006484"/>
    </source>
</evidence>
<dbReference type="InterPro" id="IPR002347">
    <property type="entry name" value="SDR_fam"/>
</dbReference>